<accession>A8AB56</accession>
<comment type="similarity">
    <text evidence="1">Belongs to the snRNP Sm proteins family.</text>
</comment>
<dbReference type="InterPro" id="IPR022901">
    <property type="entry name" value="snRNP_Sm-like_arc"/>
</dbReference>
<dbReference type="Pfam" id="PF01423">
    <property type="entry name" value="LSM"/>
    <property type="match status" value="1"/>
</dbReference>
<gene>
    <name evidence="5" type="ordered locus">Igni_0978</name>
</gene>
<evidence type="ECO:0000256" key="3">
    <source>
        <dbReference type="ARBA" id="ARBA00023274"/>
    </source>
</evidence>
<dbReference type="Gene3D" id="2.30.30.100">
    <property type="match status" value="1"/>
</dbReference>
<evidence type="ECO:0000313" key="5">
    <source>
        <dbReference type="EMBL" id="ABU82158.1"/>
    </source>
</evidence>
<dbReference type="EMBL" id="CP000816">
    <property type="protein sequence ID" value="ABU82158.1"/>
    <property type="molecule type" value="Genomic_DNA"/>
</dbReference>
<dbReference type="GO" id="GO:1990904">
    <property type="term" value="C:ribonucleoprotein complex"/>
    <property type="evidence" value="ECO:0007669"/>
    <property type="project" value="UniProtKB-KW"/>
</dbReference>
<dbReference type="GeneID" id="5563175"/>
<dbReference type="InterPro" id="IPR010920">
    <property type="entry name" value="LSM_dom_sf"/>
</dbReference>
<dbReference type="PANTHER" id="PTHR10553:SF5">
    <property type="entry name" value="U6 SNRNA-ASSOCIATED SM-LIKE PROTEIN LSM7"/>
    <property type="match status" value="1"/>
</dbReference>
<keyword evidence="3 5" id="KW-0687">Ribonucleoprotein</keyword>
<evidence type="ECO:0000256" key="1">
    <source>
        <dbReference type="ARBA" id="ARBA00006850"/>
    </source>
</evidence>
<evidence type="ECO:0000259" key="4">
    <source>
        <dbReference type="PROSITE" id="PS52002"/>
    </source>
</evidence>
<name>A8AB56_IGNH4</name>
<dbReference type="Proteomes" id="UP000000262">
    <property type="component" value="Chromosome"/>
</dbReference>
<dbReference type="CDD" id="cd01731">
    <property type="entry name" value="archaeal_Sm1"/>
    <property type="match status" value="1"/>
</dbReference>
<dbReference type="AlphaFoldDB" id="A8AB56"/>
<organism evidence="5 6">
    <name type="scientific">Ignicoccus hospitalis (strain KIN4/I / DSM 18386 / JCM 14125)</name>
    <dbReference type="NCBI Taxonomy" id="453591"/>
    <lineage>
        <taxon>Archaea</taxon>
        <taxon>Thermoproteota</taxon>
        <taxon>Thermoprotei</taxon>
        <taxon>Desulfurococcales</taxon>
        <taxon>Desulfurococcaceae</taxon>
        <taxon>Ignicoccus</taxon>
    </lineage>
</organism>
<dbReference type="PROSITE" id="PS52002">
    <property type="entry name" value="SM"/>
    <property type="match status" value="1"/>
</dbReference>
<protein>
    <recommendedName>
        <fullName evidence="2">Putative snRNP Sm-like protein</fullName>
    </recommendedName>
</protein>
<dbReference type="InterPro" id="IPR044641">
    <property type="entry name" value="Lsm7/SmG-like"/>
</dbReference>
<proteinExistence type="inferred from homology"/>
<dbReference type="SMART" id="SM00651">
    <property type="entry name" value="Sm"/>
    <property type="match status" value="1"/>
</dbReference>
<feature type="domain" description="Sm" evidence="4">
    <location>
        <begin position="4"/>
        <end position="73"/>
    </location>
</feature>
<dbReference type="GO" id="GO:0003723">
    <property type="term" value="F:RNA binding"/>
    <property type="evidence" value="ECO:0007669"/>
    <property type="project" value="InterPro"/>
</dbReference>
<dbReference type="SUPFAM" id="SSF50182">
    <property type="entry name" value="Sm-like ribonucleoproteins"/>
    <property type="match status" value="1"/>
</dbReference>
<evidence type="ECO:0000256" key="2">
    <source>
        <dbReference type="ARBA" id="ARBA00021121"/>
    </source>
</evidence>
<dbReference type="RefSeq" id="WP_012123122.1">
    <property type="nucleotide sequence ID" value="NC_009776.1"/>
</dbReference>
<dbReference type="InterPro" id="IPR001163">
    <property type="entry name" value="Sm_dom_euk/arc"/>
</dbReference>
<dbReference type="KEGG" id="iho:Igni_0978"/>
<dbReference type="STRING" id="453591.Igni_0978"/>
<dbReference type="InterPro" id="IPR047575">
    <property type="entry name" value="Sm"/>
</dbReference>
<dbReference type="OrthoDB" id="371816at2157"/>
<evidence type="ECO:0000313" key="6">
    <source>
        <dbReference type="Proteomes" id="UP000000262"/>
    </source>
</evidence>
<sequence length="73" mass="8097">MADTAHKVMAEAIGKIVLVKLRDGKVRGRLKTFDMHLNIVLEDAEEVREDQTRPLGTILIRGDGVVFVSPVEV</sequence>
<dbReference type="PhylomeDB" id="A8AB56"/>
<reference evidence="5 6" key="1">
    <citation type="journal article" date="2008" name="Genome Biol.">
        <title>A genomic analysis of the archaeal system Ignicoccus hospitalis-Nanoarchaeum equitans.</title>
        <authorList>
            <person name="Podar M."/>
            <person name="Anderson I."/>
            <person name="Makarova K.S."/>
            <person name="Elkins J.G."/>
            <person name="Ivanova N."/>
            <person name="Wall M.A."/>
            <person name="Lykidis A."/>
            <person name="Mavromatis K."/>
            <person name="Sun H."/>
            <person name="Hudson M.E."/>
            <person name="Chen W."/>
            <person name="Deciu C."/>
            <person name="Hutchison D."/>
            <person name="Eads J.R."/>
            <person name="Anderson A."/>
            <person name="Fernandes F."/>
            <person name="Szeto E."/>
            <person name="Lapidus A."/>
            <person name="Kyrpides N.C."/>
            <person name="Saier M.H.Jr."/>
            <person name="Richardson P.M."/>
            <person name="Rachel R."/>
            <person name="Huber H."/>
            <person name="Eisen J.A."/>
            <person name="Koonin E.V."/>
            <person name="Keller M."/>
            <person name="Stetter K.O."/>
        </authorList>
    </citation>
    <scope>NUCLEOTIDE SEQUENCE [LARGE SCALE GENOMIC DNA]</scope>
    <source>
        <strain evidence="6">KIN4/I / DSM 18386 / JCM 14125</strain>
    </source>
</reference>
<dbReference type="HOGENOM" id="CLU_076902_11_1_2"/>
<keyword evidence="6" id="KW-1185">Reference proteome</keyword>
<dbReference type="PANTHER" id="PTHR10553">
    <property type="entry name" value="SMALL NUCLEAR RIBONUCLEOPROTEIN"/>
    <property type="match status" value="1"/>
</dbReference>
<dbReference type="eggNOG" id="arCOG00998">
    <property type="taxonomic scope" value="Archaea"/>
</dbReference>